<protein>
    <submittedName>
        <fullName evidence="2">Uncharacterized protein</fullName>
    </submittedName>
</protein>
<dbReference type="AlphaFoldDB" id="A0A5B9RB61"/>
<keyword evidence="1" id="KW-0812">Transmembrane</keyword>
<evidence type="ECO:0000313" key="2">
    <source>
        <dbReference type="EMBL" id="QEG57216.1"/>
    </source>
</evidence>
<gene>
    <name evidence="2" type="ORF">Schpa_000053</name>
</gene>
<name>A0A5B9RB61_9AGAM</name>
<proteinExistence type="predicted"/>
<accession>A0A5B9RB61</accession>
<keyword evidence="1" id="KW-0472">Membrane</keyword>
<feature type="transmembrane region" description="Helical" evidence="1">
    <location>
        <begin position="88"/>
        <end position="106"/>
    </location>
</feature>
<sequence>MCGCLAQRIILTAERGVIPCYAFNFWHFLKDAALCKEYYYYTQLVNNENWLYIYNNIRLVLLILFISLKLSILFIEKILQFTHLNLREVYNGFNLYFIIITIYFYYF</sequence>
<reference evidence="2" key="2">
    <citation type="submission" date="2019-03" db="EMBL/GenBank/DDBJ databases">
        <title>Evidence of extensive intraspecific noncoding reshuffling in a 169kb mitochondrial genome of basidiomycete fungus.</title>
        <authorList>
            <person name="Lee H.-H."/>
            <person name="Ke H.-M."/>
            <person name="Lin C.-Y.I."/>
            <person name="Lee T.J."/>
            <person name="Chung C.-L."/>
            <person name="Tsai I.J."/>
        </authorList>
    </citation>
    <scope>NUCLEOTIDE SEQUENCE</scope>
    <source>
        <strain evidence="2">KUC8140</strain>
    </source>
</reference>
<evidence type="ECO:0000256" key="1">
    <source>
        <dbReference type="SAM" id="Phobius"/>
    </source>
</evidence>
<dbReference type="EMBL" id="MK623261">
    <property type="protein sequence ID" value="QEG57216.1"/>
    <property type="molecule type" value="Genomic_DNA"/>
</dbReference>
<keyword evidence="1" id="KW-1133">Transmembrane helix</keyword>
<organism evidence="2">
    <name type="scientific">Schizopora paradoxa</name>
    <dbReference type="NCBI Taxonomy" id="27342"/>
    <lineage>
        <taxon>Eukaryota</taxon>
        <taxon>Fungi</taxon>
        <taxon>Dikarya</taxon>
        <taxon>Basidiomycota</taxon>
        <taxon>Agaricomycotina</taxon>
        <taxon>Agaricomycetes</taxon>
        <taxon>Hymenochaetales</taxon>
        <taxon>Schizoporaceae</taxon>
        <taxon>Schizopora</taxon>
    </lineage>
</organism>
<feature type="transmembrane region" description="Helical" evidence="1">
    <location>
        <begin position="57"/>
        <end position="76"/>
    </location>
</feature>
<reference evidence="2" key="1">
    <citation type="journal article" date="2015" name="J. Biotechnol.">
        <title>Genome sequence of a white rot fungus Schizopora paradoxa KUC8140 for wood decay and mycoremediation.</title>
        <authorList>
            <person name="Min B."/>
            <person name="Park H."/>
            <person name="Jang Y."/>
            <person name="Kim J.J."/>
            <person name="Kim K.H."/>
            <person name="Pangilinan J."/>
            <person name="Lipzen A."/>
            <person name="Riley R."/>
            <person name="Grigoriev I.V."/>
            <person name="Spatafora J.W."/>
            <person name="Choi I.G."/>
        </authorList>
    </citation>
    <scope>NUCLEOTIDE SEQUENCE</scope>
    <source>
        <strain evidence="2">KUC8140</strain>
    </source>
</reference>
<geneLocation type="mitochondrion" evidence="2"/>
<keyword evidence="2" id="KW-0496">Mitochondrion</keyword>